<feature type="region of interest" description="Disordered" evidence="1">
    <location>
        <begin position="69"/>
        <end position="112"/>
    </location>
</feature>
<protein>
    <submittedName>
        <fullName evidence="2">Uncharacterized protein</fullName>
    </submittedName>
</protein>
<evidence type="ECO:0000313" key="3">
    <source>
        <dbReference type="Proteomes" id="UP000299102"/>
    </source>
</evidence>
<dbReference type="Proteomes" id="UP000299102">
    <property type="component" value="Unassembled WGS sequence"/>
</dbReference>
<dbReference type="EMBL" id="BGZK01000043">
    <property type="protein sequence ID" value="GBP10992.1"/>
    <property type="molecule type" value="Genomic_DNA"/>
</dbReference>
<evidence type="ECO:0000256" key="1">
    <source>
        <dbReference type="SAM" id="MobiDB-lite"/>
    </source>
</evidence>
<keyword evidence="3" id="KW-1185">Reference proteome</keyword>
<sequence>MDNEPAMDNQQPDATHRFGCDNLAYKEITGDKQSQIDFILTNTPLLKDCRMTARRDEELVVRKAFAVPEKKRGRGEHRPRSGQPLPRTWNGHKLKKRQPKPGRGNERIKFPQTEEGVVIRNWKVSLRTRKRRGRTI</sequence>
<accession>A0A4C1T976</accession>
<name>A0A4C1T976_EUMVA</name>
<feature type="compositionally biased region" description="Basic residues" evidence="1">
    <location>
        <begin position="90"/>
        <end position="100"/>
    </location>
</feature>
<proteinExistence type="predicted"/>
<dbReference type="AlphaFoldDB" id="A0A4C1T976"/>
<gene>
    <name evidence="2" type="ORF">EVAR_5541_1</name>
</gene>
<organism evidence="2 3">
    <name type="scientific">Eumeta variegata</name>
    <name type="common">Bagworm moth</name>
    <name type="synonym">Eumeta japonica</name>
    <dbReference type="NCBI Taxonomy" id="151549"/>
    <lineage>
        <taxon>Eukaryota</taxon>
        <taxon>Metazoa</taxon>
        <taxon>Ecdysozoa</taxon>
        <taxon>Arthropoda</taxon>
        <taxon>Hexapoda</taxon>
        <taxon>Insecta</taxon>
        <taxon>Pterygota</taxon>
        <taxon>Neoptera</taxon>
        <taxon>Endopterygota</taxon>
        <taxon>Lepidoptera</taxon>
        <taxon>Glossata</taxon>
        <taxon>Ditrysia</taxon>
        <taxon>Tineoidea</taxon>
        <taxon>Psychidae</taxon>
        <taxon>Oiketicinae</taxon>
        <taxon>Eumeta</taxon>
    </lineage>
</organism>
<reference evidence="2 3" key="1">
    <citation type="journal article" date="2019" name="Commun. Biol.">
        <title>The bagworm genome reveals a unique fibroin gene that provides high tensile strength.</title>
        <authorList>
            <person name="Kono N."/>
            <person name="Nakamura H."/>
            <person name="Ohtoshi R."/>
            <person name="Tomita M."/>
            <person name="Numata K."/>
            <person name="Arakawa K."/>
        </authorList>
    </citation>
    <scope>NUCLEOTIDE SEQUENCE [LARGE SCALE GENOMIC DNA]</scope>
</reference>
<evidence type="ECO:0000313" key="2">
    <source>
        <dbReference type="EMBL" id="GBP10992.1"/>
    </source>
</evidence>
<dbReference type="OrthoDB" id="418748at2759"/>
<comment type="caution">
    <text evidence="2">The sequence shown here is derived from an EMBL/GenBank/DDBJ whole genome shotgun (WGS) entry which is preliminary data.</text>
</comment>